<organism evidence="3 5">
    <name type="scientific">Bacillus mycoides</name>
    <dbReference type="NCBI Taxonomy" id="1405"/>
    <lineage>
        <taxon>Bacteria</taxon>
        <taxon>Bacillati</taxon>
        <taxon>Bacillota</taxon>
        <taxon>Bacilli</taxon>
        <taxon>Bacillales</taxon>
        <taxon>Bacillaceae</taxon>
        <taxon>Bacillus</taxon>
        <taxon>Bacillus cereus group</taxon>
    </lineage>
</organism>
<keyword evidence="1" id="KW-1133">Transmembrane helix</keyword>
<dbReference type="EMBL" id="CP020743">
    <property type="protein sequence ID" value="ARJ21505.1"/>
    <property type="molecule type" value="Genomic_DNA"/>
</dbReference>
<feature type="transmembrane region" description="Helical" evidence="1">
    <location>
        <begin position="42"/>
        <end position="61"/>
    </location>
</feature>
<evidence type="ECO:0000313" key="5">
    <source>
        <dbReference type="Proteomes" id="UP000190696"/>
    </source>
</evidence>
<keyword evidence="1" id="KW-0812">Transmembrane</keyword>
<protein>
    <submittedName>
        <fullName evidence="3">Uncharacterized protein</fullName>
    </submittedName>
</protein>
<sequence>MLPKLINFSAFINWGCFRIETELSYVQTCTYEELSTKKRYHFYDIPFLAVFLLAPFSVSLFL</sequence>
<reference evidence="2 6" key="2">
    <citation type="submission" date="2017-04" db="EMBL/GenBank/DDBJ databases">
        <title>The Characteristic of a Fine Plant Growth-Promoting Rhizobacteria Bacillus mycoides Gnyt1 and its Whole Genome Sequencing Analysis.</title>
        <authorList>
            <person name="Li J.H."/>
            <person name="Yao T."/>
        </authorList>
    </citation>
    <scope>NUCLEOTIDE SEQUENCE [LARGE SCALE GENOMIC DNA]</scope>
    <source>
        <strain evidence="2 6">Gnyt1</strain>
    </source>
</reference>
<accession>A0A1S9TA59</accession>
<evidence type="ECO:0000313" key="4">
    <source>
        <dbReference type="EMBL" id="TKI79598.1"/>
    </source>
</evidence>
<reference evidence="3 5" key="1">
    <citation type="submission" date="2017-01" db="EMBL/GenBank/DDBJ databases">
        <title>Bacillus cereus isolates.</title>
        <authorList>
            <person name="Beno S.M."/>
        </authorList>
    </citation>
    <scope>NUCLEOTIDE SEQUENCE [LARGE SCALE GENOMIC DNA]</scope>
    <source>
        <strain evidence="3 5">FSL W7-1108</strain>
    </source>
</reference>
<dbReference type="Proteomes" id="UP000192932">
    <property type="component" value="Chromosome"/>
</dbReference>
<dbReference type="Proteomes" id="UP000305524">
    <property type="component" value="Unassembled WGS sequence"/>
</dbReference>
<evidence type="ECO:0000313" key="7">
    <source>
        <dbReference type="Proteomes" id="UP000305524"/>
    </source>
</evidence>
<gene>
    <name evidence="2" type="ORF">B7492_09680</name>
    <name evidence="3" type="ORF">BW900_09635</name>
    <name evidence="4" type="ORF">FC701_31200</name>
</gene>
<keyword evidence="1" id="KW-0472">Membrane</keyword>
<dbReference type="OMA" id="GCFRIET"/>
<evidence type="ECO:0000313" key="2">
    <source>
        <dbReference type="EMBL" id="ARJ21505.1"/>
    </source>
</evidence>
<evidence type="ECO:0000313" key="3">
    <source>
        <dbReference type="EMBL" id="OOR06908.1"/>
    </source>
</evidence>
<proteinExistence type="predicted"/>
<name>A0A1S9TA59_BACMY</name>
<reference evidence="4 7" key="3">
    <citation type="journal article" date="2019" name="Environ. Microbiol.">
        <title>An active ?-lactamase is a part of an orchestrated cell wall stress resistance network of Bacillus subtilis and related rhizosphere species.</title>
        <authorList>
            <person name="Bucher T."/>
            <person name="Keren-Paz A."/>
            <person name="Hausser J."/>
            <person name="Olender T."/>
            <person name="Cytryn E."/>
            <person name="Kolodkin-Gal I."/>
        </authorList>
    </citation>
    <scope>NUCLEOTIDE SEQUENCE [LARGE SCALE GENOMIC DNA]</scope>
    <source>
        <strain evidence="4 7">I186</strain>
    </source>
</reference>
<dbReference type="EMBL" id="SZOD01001077">
    <property type="protein sequence ID" value="TKI79598.1"/>
    <property type="molecule type" value="Genomic_DNA"/>
</dbReference>
<accession>A0A1S9SYG7</accession>
<evidence type="ECO:0000313" key="6">
    <source>
        <dbReference type="Proteomes" id="UP000192932"/>
    </source>
</evidence>
<dbReference type="Proteomes" id="UP000190696">
    <property type="component" value="Unassembled WGS sequence"/>
</dbReference>
<dbReference type="EMBL" id="MUAI01000005">
    <property type="protein sequence ID" value="OOR06908.1"/>
    <property type="molecule type" value="Genomic_DNA"/>
</dbReference>
<dbReference type="AlphaFoldDB" id="A0A1S9TA59"/>
<evidence type="ECO:0000256" key="1">
    <source>
        <dbReference type="SAM" id="Phobius"/>
    </source>
</evidence>